<dbReference type="InterPro" id="IPR001660">
    <property type="entry name" value="SAM"/>
</dbReference>
<dbReference type="Gene3D" id="1.10.150.50">
    <property type="entry name" value="Transcription Factor, Ets-1"/>
    <property type="match status" value="1"/>
</dbReference>
<organism evidence="3 4">
    <name type="scientific">Champsocephalus esox</name>
    <name type="common">pike icefish</name>
    <dbReference type="NCBI Taxonomy" id="159716"/>
    <lineage>
        <taxon>Eukaryota</taxon>
        <taxon>Metazoa</taxon>
        <taxon>Chordata</taxon>
        <taxon>Craniata</taxon>
        <taxon>Vertebrata</taxon>
        <taxon>Euteleostomi</taxon>
        <taxon>Actinopterygii</taxon>
        <taxon>Neopterygii</taxon>
        <taxon>Teleostei</taxon>
        <taxon>Neoteleostei</taxon>
        <taxon>Acanthomorphata</taxon>
        <taxon>Eupercaria</taxon>
        <taxon>Perciformes</taxon>
        <taxon>Notothenioidei</taxon>
        <taxon>Channichthyidae</taxon>
        <taxon>Champsocephalus</taxon>
    </lineage>
</organism>
<dbReference type="SMART" id="SM00454">
    <property type="entry name" value="SAM"/>
    <property type="match status" value="1"/>
</dbReference>
<reference evidence="3 4" key="1">
    <citation type="journal article" date="2023" name="Mol. Biol. Evol.">
        <title>Genomics of Secondarily Temperate Adaptation in the Only Non-Antarctic Icefish.</title>
        <authorList>
            <person name="Rivera-Colon A.G."/>
            <person name="Rayamajhi N."/>
            <person name="Minhas B.F."/>
            <person name="Madrigal G."/>
            <person name="Bilyk K.T."/>
            <person name="Yoon V."/>
            <person name="Hune M."/>
            <person name="Gregory S."/>
            <person name="Cheng C.H.C."/>
            <person name="Catchen J.M."/>
        </authorList>
    </citation>
    <scope>NUCLEOTIDE SEQUENCE [LARGE SCALE GENOMIC DNA]</scope>
    <source>
        <strain evidence="3">JC2023a</strain>
    </source>
</reference>
<dbReference type="Pfam" id="PF00536">
    <property type="entry name" value="SAM_1"/>
    <property type="match status" value="1"/>
</dbReference>
<feature type="compositionally biased region" description="Low complexity" evidence="1">
    <location>
        <begin position="56"/>
        <end position="68"/>
    </location>
</feature>
<feature type="domain" description="SAM" evidence="2">
    <location>
        <begin position="1"/>
        <end position="51"/>
    </location>
</feature>
<evidence type="ECO:0000313" key="4">
    <source>
        <dbReference type="Proteomes" id="UP001335648"/>
    </source>
</evidence>
<keyword evidence="4" id="KW-1185">Reference proteome</keyword>
<evidence type="ECO:0000256" key="1">
    <source>
        <dbReference type="SAM" id="MobiDB-lite"/>
    </source>
</evidence>
<name>A0AAN8BQ73_9TELE</name>
<dbReference type="EMBL" id="JAULUE010002057">
    <property type="protein sequence ID" value="KAK5889715.1"/>
    <property type="molecule type" value="Genomic_DNA"/>
</dbReference>
<dbReference type="PROSITE" id="PS50105">
    <property type="entry name" value="SAM_DOMAIN"/>
    <property type="match status" value="1"/>
</dbReference>
<feature type="compositionally biased region" description="Polar residues" evidence="1">
    <location>
        <begin position="69"/>
        <end position="78"/>
    </location>
</feature>
<gene>
    <name evidence="3" type="ORF">CesoFtcFv8_015692</name>
</gene>
<dbReference type="InterPro" id="IPR013761">
    <property type="entry name" value="SAM/pointed_sf"/>
</dbReference>
<dbReference type="AlphaFoldDB" id="A0AAN8BQ73"/>
<feature type="region of interest" description="Disordered" evidence="1">
    <location>
        <begin position="54"/>
        <end position="78"/>
    </location>
</feature>
<comment type="caution">
    <text evidence="3">The sequence shown here is derived from an EMBL/GenBank/DDBJ whole genome shotgun (WGS) entry which is preliminary data.</text>
</comment>
<proteinExistence type="predicted"/>
<evidence type="ECO:0000313" key="3">
    <source>
        <dbReference type="EMBL" id="KAK5889715.1"/>
    </source>
</evidence>
<protein>
    <recommendedName>
        <fullName evidence="2">SAM domain-containing protein</fullName>
    </recommendedName>
</protein>
<dbReference type="SUPFAM" id="SSF47769">
    <property type="entry name" value="SAM/Pointed domain"/>
    <property type="match status" value="1"/>
</dbReference>
<evidence type="ECO:0000259" key="2">
    <source>
        <dbReference type="PROSITE" id="PS50105"/>
    </source>
</evidence>
<dbReference type="Proteomes" id="UP001335648">
    <property type="component" value="Unassembled WGS sequence"/>
</dbReference>
<sequence length="78" mass="8566">MERYEASFLSNGLSSLDAVSHLNTEDLLRVGVTLAGHQKKILSSIQTLRIHKARLPSSTDQSQPDTTTLRTLSPPSFT</sequence>
<accession>A0AAN8BQ73</accession>